<reference evidence="3 4" key="2">
    <citation type="submission" date="2019-06" db="EMBL/GenBank/DDBJ databases">
        <authorList>
            <person name="Seo Y."/>
        </authorList>
    </citation>
    <scope>NUCLEOTIDE SEQUENCE [LARGE SCALE GENOMIC DNA]</scope>
    <source>
        <strain evidence="3 4">MaA-Y11</strain>
    </source>
</reference>
<evidence type="ECO:0000313" key="4">
    <source>
        <dbReference type="Proteomes" id="UP000319175"/>
    </source>
</evidence>
<gene>
    <name evidence="3" type="ORF">FJA49_00065</name>
</gene>
<name>A0A501QNE3_9FLAO</name>
<evidence type="ECO:0000256" key="1">
    <source>
        <dbReference type="SAM" id="MobiDB-lite"/>
    </source>
</evidence>
<evidence type="ECO:0000313" key="3">
    <source>
        <dbReference type="EMBL" id="TPD73781.1"/>
    </source>
</evidence>
<dbReference type="InterPro" id="IPR055354">
    <property type="entry name" value="DUF7507"/>
</dbReference>
<dbReference type="AlphaFoldDB" id="A0A501QNE3"/>
<keyword evidence="4" id="KW-1185">Reference proteome</keyword>
<reference evidence="3 4" key="1">
    <citation type="submission" date="2019-06" db="EMBL/GenBank/DDBJ databases">
        <title>Flavobacterium sp. MaA-Y11 from geoumgang.</title>
        <authorList>
            <person name="Jeong S."/>
        </authorList>
    </citation>
    <scope>NUCLEOTIDE SEQUENCE [LARGE SCALE GENOMIC DNA]</scope>
    <source>
        <strain evidence="3 4">MaA-Y11</strain>
    </source>
</reference>
<dbReference type="RefSeq" id="WP_139997566.1">
    <property type="nucleotide sequence ID" value="NZ_VFJE01000043.1"/>
</dbReference>
<feature type="region of interest" description="Disordered" evidence="1">
    <location>
        <begin position="415"/>
        <end position="435"/>
    </location>
</feature>
<organism evidence="3 4">
    <name type="scientific">Flavobacterium microcysteis</name>
    <dbReference type="NCBI Taxonomy" id="2596891"/>
    <lineage>
        <taxon>Bacteria</taxon>
        <taxon>Pseudomonadati</taxon>
        <taxon>Bacteroidota</taxon>
        <taxon>Flavobacteriia</taxon>
        <taxon>Flavobacteriales</taxon>
        <taxon>Flavobacteriaceae</taxon>
        <taxon>Flavobacterium</taxon>
    </lineage>
</organism>
<feature type="domain" description="DUF7507" evidence="2">
    <location>
        <begin position="578"/>
        <end position="683"/>
    </location>
</feature>
<feature type="non-terminal residue" evidence="3">
    <location>
        <position position="1"/>
    </location>
</feature>
<dbReference type="Gene3D" id="2.60.40.10">
    <property type="entry name" value="Immunoglobulins"/>
    <property type="match status" value="1"/>
</dbReference>
<feature type="domain" description="DUF7507" evidence="2">
    <location>
        <begin position="318"/>
        <end position="421"/>
    </location>
</feature>
<feature type="domain" description="DUF7507" evidence="2">
    <location>
        <begin position="445"/>
        <end position="547"/>
    </location>
</feature>
<proteinExistence type="predicted"/>
<dbReference type="NCBIfam" id="TIGR01451">
    <property type="entry name" value="B_ant_repeat"/>
    <property type="match status" value="3"/>
</dbReference>
<dbReference type="InterPro" id="IPR047589">
    <property type="entry name" value="DUF11_rpt"/>
</dbReference>
<dbReference type="EMBL" id="VFJE01000043">
    <property type="protein sequence ID" value="TPD73781.1"/>
    <property type="molecule type" value="Genomic_DNA"/>
</dbReference>
<accession>A0A501QNE3</accession>
<feature type="region of interest" description="Disordered" evidence="1">
    <location>
        <begin position="674"/>
        <end position="695"/>
    </location>
</feature>
<dbReference type="OrthoDB" id="9805017at2"/>
<sequence>ILNPTNCDSATVTVVVEEAPIDAVNDNPTPVNGYEGNTDVVNVLDNDTLNGVPVIPSQVTVTVTTPSTNPGVELDPATGTVSVDPQTPAGTYTIVYQLCEILNPTNCDSATVTVVVEEAPIDAVNDNPTPVNGYEGNPDVVNVLDNDTLNGVPVIPSQVTVTVTTPSTNPGVELDPATGTVSVDPQTPAGTYTIVYQLCEILNPTNCESATVTIIVNPAPIDAVNDDFSGTIVNGTEGMANAGNVFANDTLNGVAVIPSEVTLTTVNADAPLTLNPDGTITVAPGTPAGTYTLEYSICEVLNPTNCDTAIVTILVQVPGVEIIKQGTFNDANGDGFAQVGESITYNFTVINTGTMELTNITVTDPLVAVTGGPLATLAAGATDSTTFTAVYTFTQADIDAGVVNNQALVTATPVVGTPITDDSDSNDPTLPGNDDPTVTVLPQNPKFELFKEGVYQDANNDGIVNVGDVIQYSFTVKNTGNVTITNITVTDPIVAVSGGPIASLAPQATDSTTFTATYTISQADIELGAVYNLALAEGTDPTGNPIDVESQDPSPIDPNDPLYEPTCPDCTVTVIEQNPGIALIKTATFNDSNNNGIAEVGETITYNFTVTNTGNVSLSDVTVTDPLPGVVVSGGPITLAVGASDSTTFTAIYTITQADINAGSVSNQAFVSGKSPLDEETTDASDHTDNTGNNPTIVEIEGCTINVFNVVTPNNDGSNEFLYIGGLGCYPDNKVEIFNRWGVVVYETSGYNNNDKAFRGYSEGRVTVNKSEGLPDGTYFYILKYKKQDGTVREKSGYLYLSR</sequence>
<dbReference type="InterPro" id="IPR013783">
    <property type="entry name" value="Ig-like_fold"/>
</dbReference>
<dbReference type="Pfam" id="PF13585">
    <property type="entry name" value="CHU_C"/>
    <property type="match status" value="1"/>
</dbReference>
<dbReference type="Proteomes" id="UP000319175">
    <property type="component" value="Unassembled WGS sequence"/>
</dbReference>
<protein>
    <submittedName>
        <fullName evidence="3">DUF11 domain-containing protein</fullName>
    </submittedName>
</protein>
<evidence type="ECO:0000259" key="2">
    <source>
        <dbReference type="Pfam" id="PF24346"/>
    </source>
</evidence>
<comment type="caution">
    <text evidence="3">The sequence shown here is derived from an EMBL/GenBank/DDBJ whole genome shotgun (WGS) entry which is preliminary data.</text>
</comment>
<dbReference type="Pfam" id="PF24346">
    <property type="entry name" value="DUF7507"/>
    <property type="match status" value="3"/>
</dbReference>